<evidence type="ECO:0000313" key="2">
    <source>
        <dbReference type="Proteomes" id="UP001163603"/>
    </source>
</evidence>
<accession>A0ACC0YX71</accession>
<evidence type="ECO:0000313" key="1">
    <source>
        <dbReference type="EMBL" id="KAJ0042432.1"/>
    </source>
</evidence>
<dbReference type="Proteomes" id="UP001163603">
    <property type="component" value="Chromosome 4"/>
</dbReference>
<name>A0ACC0YX71_9ROSI</name>
<reference evidence="2" key="1">
    <citation type="journal article" date="2023" name="G3 (Bethesda)">
        <title>Genome assembly and association tests identify interacting loci associated with vigor, precocity, and sex in interspecific pistachio rootstocks.</title>
        <authorList>
            <person name="Palmer W."/>
            <person name="Jacygrad E."/>
            <person name="Sagayaradj S."/>
            <person name="Cavanaugh K."/>
            <person name="Han R."/>
            <person name="Bertier L."/>
            <person name="Beede B."/>
            <person name="Kafkas S."/>
            <person name="Golino D."/>
            <person name="Preece J."/>
            <person name="Michelmore R."/>
        </authorList>
    </citation>
    <scope>NUCLEOTIDE SEQUENCE [LARGE SCALE GENOMIC DNA]</scope>
</reference>
<gene>
    <name evidence="1" type="ORF">Pint_19133</name>
</gene>
<keyword evidence="2" id="KW-1185">Reference proteome</keyword>
<comment type="caution">
    <text evidence="1">The sequence shown here is derived from an EMBL/GenBank/DDBJ whole genome shotgun (WGS) entry which is preliminary data.</text>
</comment>
<proteinExistence type="predicted"/>
<protein>
    <submittedName>
        <fullName evidence="1">Uncharacterized protein</fullName>
    </submittedName>
</protein>
<organism evidence="1 2">
    <name type="scientific">Pistacia integerrima</name>
    <dbReference type="NCBI Taxonomy" id="434235"/>
    <lineage>
        <taxon>Eukaryota</taxon>
        <taxon>Viridiplantae</taxon>
        <taxon>Streptophyta</taxon>
        <taxon>Embryophyta</taxon>
        <taxon>Tracheophyta</taxon>
        <taxon>Spermatophyta</taxon>
        <taxon>Magnoliopsida</taxon>
        <taxon>eudicotyledons</taxon>
        <taxon>Gunneridae</taxon>
        <taxon>Pentapetalae</taxon>
        <taxon>rosids</taxon>
        <taxon>malvids</taxon>
        <taxon>Sapindales</taxon>
        <taxon>Anacardiaceae</taxon>
        <taxon>Pistacia</taxon>
    </lineage>
</organism>
<sequence>MQYKGGSSSLRPRHPLHALHDTPWPNFTTNKLPNSLSLSQPSSSSATMPLSSIELHHLSPTRWVDSQAQAQAQASMVEATKSFSNSVECYTCSTQPGIPFFHSTTCDSAHRPKWQALAGSSLNPIRIEPEQPNMKTVVGSTRDKGFLVRFGSVLDPRSEFVRKWNRVLLVARGVALAVDPMFFYVFSLYIGESGVPCVHLDAELAVLVSVVRTCVDVVHLFHIWLQFRLAYVSKESLVVGCGKLVWDARAIAQHYVRSLTGFWLDVFVILPIPQAVLWLIIPKLIREDEIKQIMSILLLMIMFQFFPKVYHSLTLMRRMTKVTGFIFGTIWWGFSINLIAYLIFSHVTGGCWYALATQRVVSCLQQQCERSKHCGDFSPFCSKIGDGSQTLPTMIGRSSCLDDNGPFKYGIYAAALPVISSNSLADTILYPIFWGLLNLSSFGNELEPTSDLLEVMFSICIVLCGLSLFTLLVGNIQVLLHVVMARKKKMQLRSRDMEWWMRRRQLPSRLRWRVRHFERQRWATMGEDELQWIDDLPEGLRRDIKRHLCLDLIKKVT</sequence>
<dbReference type="EMBL" id="CM047739">
    <property type="protein sequence ID" value="KAJ0042432.1"/>
    <property type="molecule type" value="Genomic_DNA"/>
</dbReference>